<organism evidence="1 2">
    <name type="scientific">Sinorhizobium fredii (strain USDA 257)</name>
    <dbReference type="NCBI Taxonomy" id="1185652"/>
    <lineage>
        <taxon>Bacteria</taxon>
        <taxon>Pseudomonadati</taxon>
        <taxon>Pseudomonadota</taxon>
        <taxon>Alphaproteobacteria</taxon>
        <taxon>Hyphomicrobiales</taxon>
        <taxon>Rhizobiaceae</taxon>
        <taxon>Sinorhizobium/Ensifer group</taxon>
        <taxon>Sinorhizobium</taxon>
    </lineage>
</organism>
<evidence type="ECO:0000313" key="1">
    <source>
        <dbReference type="EMBL" id="AFL54258.1"/>
    </source>
</evidence>
<dbReference type="KEGG" id="sfd:USDA257_c57470"/>
<sequence>MFDRPNARLCAIRAGSGLVRRGFHHHICPQACWSPAAAPGRELVQTPCGPTP</sequence>
<name>I3XEF2_SINF2</name>
<dbReference type="STRING" id="1185652.USDA257_c57470"/>
<protein>
    <submittedName>
        <fullName evidence="1">Uncharacterized protein</fullName>
    </submittedName>
</protein>
<gene>
    <name evidence="1" type="ORF">USDA257_c57470</name>
</gene>
<accession>I3XEF2</accession>
<dbReference type="EMBL" id="CP003563">
    <property type="protein sequence ID" value="AFL54258.1"/>
    <property type="molecule type" value="Genomic_DNA"/>
</dbReference>
<dbReference type="PATRIC" id="fig|1185652.3.peg.5965"/>
<reference evidence="1 2" key="1">
    <citation type="journal article" date="2012" name="J. Bacteriol.">
        <title>Complete genome sequence of the broad-host-range strain Sinorhizobium fredii USDA257.</title>
        <authorList>
            <person name="Schuldes J."/>
            <person name="Rodriguez Orbegoso M."/>
            <person name="Schmeisser C."/>
            <person name="Krishnan H.B."/>
            <person name="Daniel R."/>
            <person name="Streit W.R."/>
        </authorList>
    </citation>
    <scope>NUCLEOTIDE SEQUENCE [LARGE SCALE GENOMIC DNA]</scope>
    <source>
        <strain evidence="1 2">USDA 257</strain>
    </source>
</reference>
<proteinExistence type="predicted"/>
<evidence type="ECO:0000313" key="2">
    <source>
        <dbReference type="Proteomes" id="UP000006180"/>
    </source>
</evidence>
<dbReference type="AlphaFoldDB" id="I3XEF2"/>
<dbReference type="Proteomes" id="UP000006180">
    <property type="component" value="Chromosome"/>
</dbReference>
<dbReference type="HOGENOM" id="CLU_3084749_0_0_5"/>